<evidence type="ECO:0000313" key="1">
    <source>
        <dbReference type="EMBL" id="OAD69716.1"/>
    </source>
</evidence>
<accession>A0A162PKH4</accession>
<gene>
    <name evidence="1" type="ORF">PHYBLDRAFT_66066</name>
</gene>
<proteinExistence type="predicted"/>
<dbReference type="Proteomes" id="UP000077315">
    <property type="component" value="Unassembled WGS sequence"/>
</dbReference>
<reference evidence="2" key="1">
    <citation type="submission" date="2015-06" db="EMBL/GenBank/DDBJ databases">
        <title>Expansion of signal transduction pathways in fungi by whole-genome duplication.</title>
        <authorList>
            <consortium name="DOE Joint Genome Institute"/>
            <person name="Corrochano L.M."/>
            <person name="Kuo A."/>
            <person name="Marcet-Houben M."/>
            <person name="Polaino S."/>
            <person name="Salamov A."/>
            <person name="Villalobos J.M."/>
            <person name="Alvarez M.I."/>
            <person name="Avalos J."/>
            <person name="Benito E.P."/>
            <person name="Benoit I."/>
            <person name="Burger G."/>
            <person name="Camino L.P."/>
            <person name="Canovas D."/>
            <person name="Cerda-Olmedo E."/>
            <person name="Cheng J.-F."/>
            <person name="Dominguez A."/>
            <person name="Elias M."/>
            <person name="Eslava A.P."/>
            <person name="Glaser F."/>
            <person name="Grimwood J."/>
            <person name="Gutierrez G."/>
            <person name="Heitman J."/>
            <person name="Henrissat B."/>
            <person name="Iturriaga E.A."/>
            <person name="Lang B.F."/>
            <person name="Lavin J.L."/>
            <person name="Lee S."/>
            <person name="Li W."/>
            <person name="Lindquist E."/>
            <person name="Lopez-Garcia S."/>
            <person name="Luque E.M."/>
            <person name="Marcos A.T."/>
            <person name="Martin J."/>
            <person name="McCluskey K."/>
            <person name="Medina H.R."/>
            <person name="Miralles-Duran A."/>
            <person name="Miyazaki A."/>
            <person name="Munoz-Torres E."/>
            <person name="Oguiza J.A."/>
            <person name="Ohm R."/>
            <person name="Olmedo M."/>
            <person name="Orejas M."/>
            <person name="Ortiz-Castellanos L."/>
            <person name="Pisabarro A.G."/>
            <person name="Rodriguez-Romero J."/>
            <person name="Ruiz-Herrera J."/>
            <person name="Ruiz-Vazquez R."/>
            <person name="Sanz C."/>
            <person name="Schackwitz W."/>
            <person name="Schmutz J."/>
            <person name="Shahriari M."/>
            <person name="Shelest E."/>
            <person name="Silva-Franco F."/>
            <person name="Soanes D."/>
            <person name="Syed K."/>
            <person name="Tagua V.G."/>
            <person name="Talbot N.J."/>
            <person name="Thon M."/>
            <person name="De vries R.P."/>
            <person name="Wiebenga A."/>
            <person name="Yadav J.S."/>
            <person name="Braun E.L."/>
            <person name="Baker S."/>
            <person name="Garre V."/>
            <person name="Horwitz B."/>
            <person name="Torres-Martinez S."/>
            <person name="Idnurm A."/>
            <person name="Herrera-Estrella A."/>
            <person name="Gabaldon T."/>
            <person name="Grigoriev I.V."/>
        </authorList>
    </citation>
    <scope>NUCLEOTIDE SEQUENCE [LARGE SCALE GENOMIC DNA]</scope>
    <source>
        <strain evidence="2">NRRL 1555(-)</strain>
    </source>
</reference>
<dbReference type="AlphaFoldDB" id="A0A162PKH4"/>
<dbReference type="EMBL" id="KV440991">
    <property type="protein sequence ID" value="OAD69716.1"/>
    <property type="molecule type" value="Genomic_DNA"/>
</dbReference>
<dbReference type="GeneID" id="29002487"/>
<organism evidence="1 2">
    <name type="scientific">Phycomyces blakesleeanus (strain ATCC 8743b / DSM 1359 / FGSC 10004 / NBRC 33097 / NRRL 1555)</name>
    <dbReference type="NCBI Taxonomy" id="763407"/>
    <lineage>
        <taxon>Eukaryota</taxon>
        <taxon>Fungi</taxon>
        <taxon>Fungi incertae sedis</taxon>
        <taxon>Mucoromycota</taxon>
        <taxon>Mucoromycotina</taxon>
        <taxon>Mucoromycetes</taxon>
        <taxon>Mucorales</taxon>
        <taxon>Phycomycetaceae</taxon>
        <taxon>Phycomyces</taxon>
    </lineage>
</organism>
<protein>
    <submittedName>
        <fullName evidence="1">Uncharacterized protein</fullName>
    </submittedName>
</protein>
<sequence>MHLFSTNDGFTFRKQCTQDTCYIHMENFWVNYLLLLKNTAFEALENASILWDFIVHTLDRLQINLFLFMIFNYKVTIKNVSTSEPKKCMREIMACIQHATAPQ</sequence>
<name>A0A162PKH4_PHYB8</name>
<dbReference type="RefSeq" id="XP_018287756.1">
    <property type="nucleotide sequence ID" value="XM_018441581.1"/>
</dbReference>
<dbReference type="InParanoid" id="A0A162PKH4"/>
<dbReference type="VEuPathDB" id="FungiDB:PHYBLDRAFT_66066"/>
<keyword evidence="2" id="KW-1185">Reference proteome</keyword>
<evidence type="ECO:0000313" key="2">
    <source>
        <dbReference type="Proteomes" id="UP000077315"/>
    </source>
</evidence>